<feature type="domain" description="VWFA" evidence="2">
    <location>
        <begin position="156"/>
        <end position="317"/>
    </location>
</feature>
<dbReference type="OrthoDB" id="5061544at2"/>
<evidence type="ECO:0000313" key="3">
    <source>
        <dbReference type="EMBL" id="CDZ86949.1"/>
    </source>
</evidence>
<reference evidence="3 4" key="1">
    <citation type="journal article" date="2014" name="Genome Announc.">
        <title>Draft Genome Sequence of Propane- and Butane-Oxidizing Actinobacterium Rhodococcus ruber IEGM 231.</title>
        <authorList>
            <person name="Ivshina I.B."/>
            <person name="Kuyukina M.S."/>
            <person name="Krivoruchko A.V."/>
            <person name="Barbe V."/>
            <person name="Fischer C."/>
        </authorList>
    </citation>
    <scope>NUCLEOTIDE SEQUENCE [LARGE SCALE GENOMIC DNA]</scope>
</reference>
<dbReference type="InterPro" id="IPR002035">
    <property type="entry name" value="VWF_A"/>
</dbReference>
<dbReference type="EMBL" id="CCSD01000024">
    <property type="protein sequence ID" value="CDZ86949.1"/>
    <property type="molecule type" value="Genomic_DNA"/>
</dbReference>
<sequence>MHHRAQRHSTGRGKPFRRRPKQLSVDPALYEHRGGDQGLVMVGGPHRAGRTPGSGVGAGPRQTDEPAEVLPLADLDASGPVADAEVRRRAREIAARLSVPRPRHRRAPRRGLGRLRTLPYQDGAEELDLDRTVEILAEDPFARSTDLVMRDRIRDRRKVVLVVDISGSMRGERIRTAAAAVGAVAGELGHDDLAVVAFWSEAAVLSALGEPVSPAALVDLLLRIPSKGLTNVGFALDVAGGQLRDVPADEGRVLLLSDCVHNAGPDPRTAAGRLPRLDVLADISGEHDLLTARDLARSGRGFALPIRGHRDVAAAISRAFGA</sequence>
<name>A0A098BDZ7_9NOCA</name>
<dbReference type="CDD" id="cd00198">
    <property type="entry name" value="vWFA"/>
    <property type="match status" value="1"/>
</dbReference>
<dbReference type="AlphaFoldDB" id="A0A098BDZ7"/>
<dbReference type="InterPro" id="IPR036465">
    <property type="entry name" value="vWFA_dom_sf"/>
</dbReference>
<proteinExistence type="predicted"/>
<dbReference type="RefSeq" id="WP_040269833.1">
    <property type="nucleotide sequence ID" value="NZ_JAJNCM010000012.1"/>
</dbReference>
<gene>
    <name evidence="3" type="ORF">RHRU231_160031</name>
</gene>
<dbReference type="Pfam" id="PF13519">
    <property type="entry name" value="VWA_2"/>
    <property type="match status" value="1"/>
</dbReference>
<protein>
    <submittedName>
        <fullName evidence="3">Putative von Willebrand factor type A, containing CoxE-like</fullName>
    </submittedName>
</protein>
<dbReference type="SMART" id="SM00327">
    <property type="entry name" value="VWA"/>
    <property type="match status" value="1"/>
</dbReference>
<organism evidence="3 4">
    <name type="scientific">Rhodococcus ruber</name>
    <dbReference type="NCBI Taxonomy" id="1830"/>
    <lineage>
        <taxon>Bacteria</taxon>
        <taxon>Bacillati</taxon>
        <taxon>Actinomycetota</taxon>
        <taxon>Actinomycetes</taxon>
        <taxon>Mycobacteriales</taxon>
        <taxon>Nocardiaceae</taxon>
        <taxon>Rhodococcus</taxon>
    </lineage>
</organism>
<accession>A0A098BDZ7</accession>
<dbReference type="Gene3D" id="3.40.50.410">
    <property type="entry name" value="von Willebrand factor, type A domain"/>
    <property type="match status" value="1"/>
</dbReference>
<dbReference type="SUPFAM" id="SSF53300">
    <property type="entry name" value="vWA-like"/>
    <property type="match status" value="1"/>
</dbReference>
<feature type="region of interest" description="Disordered" evidence="1">
    <location>
        <begin position="1"/>
        <end position="64"/>
    </location>
</feature>
<evidence type="ECO:0000256" key="1">
    <source>
        <dbReference type="SAM" id="MobiDB-lite"/>
    </source>
</evidence>
<dbReference type="eggNOG" id="COG2304">
    <property type="taxonomic scope" value="Bacteria"/>
</dbReference>
<evidence type="ECO:0000259" key="2">
    <source>
        <dbReference type="SMART" id="SM00327"/>
    </source>
</evidence>
<feature type="compositionally biased region" description="Basic residues" evidence="1">
    <location>
        <begin position="1"/>
        <end position="21"/>
    </location>
</feature>
<evidence type="ECO:0000313" key="4">
    <source>
        <dbReference type="Proteomes" id="UP000042997"/>
    </source>
</evidence>
<dbReference type="Proteomes" id="UP000042997">
    <property type="component" value="Unassembled WGS sequence"/>
</dbReference>